<evidence type="ECO:0000256" key="1">
    <source>
        <dbReference type="ARBA" id="ARBA00013139"/>
    </source>
</evidence>
<organism evidence="5 6">
    <name type="scientific">Allorhizobium borbori</name>
    <dbReference type="NCBI Taxonomy" id="485907"/>
    <lineage>
        <taxon>Bacteria</taxon>
        <taxon>Pseudomonadati</taxon>
        <taxon>Pseudomonadota</taxon>
        <taxon>Alphaproteobacteria</taxon>
        <taxon>Hyphomicrobiales</taxon>
        <taxon>Rhizobiaceae</taxon>
        <taxon>Rhizobium/Agrobacterium group</taxon>
        <taxon>Allorhizobium</taxon>
    </lineage>
</organism>
<proteinExistence type="predicted"/>
<evidence type="ECO:0000256" key="2">
    <source>
        <dbReference type="ARBA" id="ARBA00022679"/>
    </source>
</evidence>
<dbReference type="InterPro" id="IPR005801">
    <property type="entry name" value="ADC_synthase"/>
</dbReference>
<dbReference type="Pfam" id="PF00425">
    <property type="entry name" value="Chorismate_bind"/>
    <property type="match status" value="1"/>
</dbReference>
<dbReference type="GO" id="GO:0046820">
    <property type="term" value="F:4-amino-4-deoxychorismate synthase activity"/>
    <property type="evidence" value="ECO:0007669"/>
    <property type="project" value="UniProtKB-EC"/>
</dbReference>
<evidence type="ECO:0000259" key="4">
    <source>
        <dbReference type="Pfam" id="PF04715"/>
    </source>
</evidence>
<dbReference type="AlphaFoldDB" id="A0A7W6K5K3"/>
<dbReference type="InterPro" id="IPR019999">
    <property type="entry name" value="Anth_synth_I-like"/>
</dbReference>
<dbReference type="PANTHER" id="PTHR11236">
    <property type="entry name" value="AMINOBENZOATE/ANTHRANILATE SYNTHASE"/>
    <property type="match status" value="1"/>
</dbReference>
<dbReference type="GO" id="GO:0009396">
    <property type="term" value="P:folic acid-containing compound biosynthetic process"/>
    <property type="evidence" value="ECO:0007669"/>
    <property type="project" value="InterPro"/>
</dbReference>
<keyword evidence="6" id="KW-1185">Reference proteome</keyword>
<gene>
    <name evidence="5" type="ORF">GGQ66_004200</name>
</gene>
<dbReference type="Proteomes" id="UP000584824">
    <property type="component" value="Unassembled WGS sequence"/>
</dbReference>
<dbReference type="EC" id="2.6.1.85" evidence="1"/>
<sequence length="465" mass="49936">MLEIALDYRPVADVAARLAGRPGFAFLDSAGDYGEIGRYAFVAADPFGTFVVRDGVAFWDDARLPGTSLEALRDVLGRYRIAGDPASFPFRGGGIGYIAYDFGRHLERLATPADPATPVDDLRFDFYDVVLAFDLREKRLVLFSSGFPAEGEARETRAHERAAEMMAWLTEEVDTPGFRSFPAIGAWRSNFTEAAYQAAVAHVQAYILAGDIYQANISQCCTADIPADFDPWAFYRTLRAVNPSPFGAFLRSGTVAIASSSPERFLKCRDGKVEARPIKGTARREVDAVRDAAVAEALLSSDKDRAENTMIVDLLRNDLSRVCQPGTVKVPTLCGLESYEGLHHLTSVVTGTLKPGCDAVDLVAASFPGGSITGAPKLRAMDIITEIEGAARGVYCGAIGYLGFDGGLDLNIAIRTVTFEPGRARFSAGGGVTLLSDPAAEYAETLVKASRIFAAFRAHAGEEGA</sequence>
<dbReference type="GO" id="GO:0000162">
    <property type="term" value="P:L-tryptophan biosynthetic process"/>
    <property type="evidence" value="ECO:0007669"/>
    <property type="project" value="TreeGrafter"/>
</dbReference>
<dbReference type="InterPro" id="IPR015890">
    <property type="entry name" value="Chorismate_C"/>
</dbReference>
<dbReference type="NCBIfam" id="TIGR00553">
    <property type="entry name" value="pabB"/>
    <property type="match status" value="1"/>
</dbReference>
<dbReference type="Pfam" id="PF04715">
    <property type="entry name" value="Anth_synt_I_N"/>
    <property type="match status" value="1"/>
</dbReference>
<keyword evidence="5" id="KW-0032">Aminotransferase</keyword>
<evidence type="ECO:0000259" key="3">
    <source>
        <dbReference type="Pfam" id="PF00425"/>
    </source>
</evidence>
<dbReference type="InterPro" id="IPR005802">
    <property type="entry name" value="ADC_synth_comp_1"/>
</dbReference>
<dbReference type="Gene3D" id="3.60.120.10">
    <property type="entry name" value="Anthranilate synthase"/>
    <property type="match status" value="1"/>
</dbReference>
<evidence type="ECO:0000313" key="5">
    <source>
        <dbReference type="EMBL" id="MBB4105613.1"/>
    </source>
</evidence>
<dbReference type="InterPro" id="IPR006805">
    <property type="entry name" value="Anth_synth_I_N"/>
</dbReference>
<dbReference type="EMBL" id="JACIDU010000025">
    <property type="protein sequence ID" value="MBB4105613.1"/>
    <property type="molecule type" value="Genomic_DNA"/>
</dbReference>
<dbReference type="PRINTS" id="PR00095">
    <property type="entry name" value="ANTSNTHASEI"/>
</dbReference>
<name>A0A7W6K5K3_9HYPH</name>
<evidence type="ECO:0000313" key="6">
    <source>
        <dbReference type="Proteomes" id="UP000584824"/>
    </source>
</evidence>
<feature type="domain" description="Chorismate-utilising enzyme C-terminal" evidence="3">
    <location>
        <begin position="193"/>
        <end position="448"/>
    </location>
</feature>
<dbReference type="SUPFAM" id="SSF56322">
    <property type="entry name" value="ADC synthase"/>
    <property type="match status" value="1"/>
</dbReference>
<reference evidence="5 6" key="1">
    <citation type="submission" date="2020-08" db="EMBL/GenBank/DDBJ databases">
        <title>Genomic Encyclopedia of Type Strains, Phase IV (KMG-IV): sequencing the most valuable type-strain genomes for metagenomic binning, comparative biology and taxonomic classification.</title>
        <authorList>
            <person name="Goeker M."/>
        </authorList>
    </citation>
    <scope>NUCLEOTIDE SEQUENCE [LARGE SCALE GENOMIC DNA]</scope>
    <source>
        <strain evidence="5 6">DSM 26385</strain>
    </source>
</reference>
<keyword evidence="2 5" id="KW-0808">Transferase</keyword>
<feature type="domain" description="Anthranilate synthase component I N-terminal" evidence="4">
    <location>
        <begin position="13"/>
        <end position="142"/>
    </location>
</feature>
<comment type="caution">
    <text evidence="5">The sequence shown here is derived from an EMBL/GenBank/DDBJ whole genome shotgun (WGS) entry which is preliminary data.</text>
</comment>
<dbReference type="RefSeq" id="WP_183795251.1">
    <property type="nucleotide sequence ID" value="NZ_JACIDU010000025.1"/>
</dbReference>
<protein>
    <recommendedName>
        <fullName evidence="1">aminodeoxychorismate synthase</fullName>
        <ecNumber evidence="1">2.6.1.85</ecNumber>
    </recommendedName>
</protein>
<accession>A0A7W6K5K3</accession>
<dbReference type="PANTHER" id="PTHR11236:SF50">
    <property type="entry name" value="AMINODEOXYCHORISMATE SYNTHASE COMPONENT 1"/>
    <property type="match status" value="1"/>
</dbReference>